<name>A0A0F9EH62_9ZZZZ</name>
<protein>
    <submittedName>
        <fullName evidence="1">Uncharacterized protein</fullName>
    </submittedName>
</protein>
<dbReference type="AlphaFoldDB" id="A0A0F9EH62"/>
<reference evidence="1" key="1">
    <citation type="journal article" date="2015" name="Nature">
        <title>Complex archaea that bridge the gap between prokaryotes and eukaryotes.</title>
        <authorList>
            <person name="Spang A."/>
            <person name="Saw J.H."/>
            <person name="Jorgensen S.L."/>
            <person name="Zaremba-Niedzwiedzka K."/>
            <person name="Martijn J."/>
            <person name="Lind A.E."/>
            <person name="van Eijk R."/>
            <person name="Schleper C."/>
            <person name="Guy L."/>
            <person name="Ettema T.J."/>
        </authorList>
    </citation>
    <scope>NUCLEOTIDE SEQUENCE</scope>
</reference>
<accession>A0A0F9EH62</accession>
<comment type="caution">
    <text evidence="1">The sequence shown here is derived from an EMBL/GenBank/DDBJ whole genome shotgun (WGS) entry which is preliminary data.</text>
</comment>
<sequence>MKVNNTVQLLNPYLVDCLTDDVTIKLIGSSPHIDIITLDPESLGLISRFSIDAAAHDFYTSCIDDSCIYLPTKLGQILALDKFSSEILATINLSMPIMSDLVQDDQNI</sequence>
<evidence type="ECO:0000313" key="1">
    <source>
        <dbReference type="EMBL" id="KKL73433.1"/>
    </source>
</evidence>
<dbReference type="EMBL" id="LAZR01024959">
    <property type="protein sequence ID" value="KKL73433.1"/>
    <property type="molecule type" value="Genomic_DNA"/>
</dbReference>
<gene>
    <name evidence="1" type="ORF">LCGC14_2074990</name>
</gene>
<feature type="non-terminal residue" evidence="1">
    <location>
        <position position="108"/>
    </location>
</feature>
<organism evidence="1">
    <name type="scientific">marine sediment metagenome</name>
    <dbReference type="NCBI Taxonomy" id="412755"/>
    <lineage>
        <taxon>unclassified sequences</taxon>
        <taxon>metagenomes</taxon>
        <taxon>ecological metagenomes</taxon>
    </lineage>
</organism>
<proteinExistence type="predicted"/>